<gene>
    <name evidence="2" type="ORF">BK769_32965</name>
</gene>
<name>A0A9X6JI58_BACUK</name>
<feature type="transmembrane region" description="Helical" evidence="1">
    <location>
        <begin position="37"/>
        <end position="55"/>
    </location>
</feature>
<dbReference type="AlphaFoldDB" id="A0A9X6JI58"/>
<evidence type="ECO:0000313" key="3">
    <source>
        <dbReference type="Proteomes" id="UP000195087"/>
    </source>
</evidence>
<organism evidence="2 3">
    <name type="scientific">Bacillus thuringiensis serovar kumamotoensis</name>
    <dbReference type="NCBI Taxonomy" id="132267"/>
    <lineage>
        <taxon>Bacteria</taxon>
        <taxon>Bacillati</taxon>
        <taxon>Bacillota</taxon>
        <taxon>Bacilli</taxon>
        <taxon>Bacillales</taxon>
        <taxon>Bacillaceae</taxon>
        <taxon>Bacillus</taxon>
        <taxon>Bacillus cereus group</taxon>
    </lineage>
</organism>
<evidence type="ECO:0000256" key="1">
    <source>
        <dbReference type="SAM" id="Phobius"/>
    </source>
</evidence>
<sequence>MQSLKILKFNMCIFGILFVTYSIKVFSEFITDHTFNWLNGMCAIGFFFVLIMNWLDLKNKNYKTT</sequence>
<reference evidence="2 3" key="1">
    <citation type="submission" date="2016-10" db="EMBL/GenBank/DDBJ databases">
        <title>Comparative genomics of Bacillus thuringiensis reveals a path to pathogens against multiple invertebrate hosts.</title>
        <authorList>
            <person name="Zheng J."/>
            <person name="Gao Q."/>
            <person name="Liu H."/>
            <person name="Peng D."/>
            <person name="Ruan L."/>
            <person name="Sun M."/>
        </authorList>
    </citation>
    <scope>NUCLEOTIDE SEQUENCE [LARGE SCALE GENOMIC DNA]</scope>
    <source>
        <strain evidence="2">BGSC 4W1</strain>
    </source>
</reference>
<keyword evidence="1" id="KW-1133">Transmembrane helix</keyword>
<dbReference type="Proteomes" id="UP000195087">
    <property type="component" value="Unassembled WGS sequence"/>
</dbReference>
<comment type="caution">
    <text evidence="2">The sequence shown here is derived from an EMBL/GenBank/DDBJ whole genome shotgun (WGS) entry which is preliminary data.</text>
</comment>
<keyword evidence="1" id="KW-0812">Transmembrane</keyword>
<protein>
    <submittedName>
        <fullName evidence="2">Uncharacterized protein</fullName>
    </submittedName>
</protein>
<dbReference type="EMBL" id="NFEH01000132">
    <property type="protein sequence ID" value="OTZ66211.1"/>
    <property type="molecule type" value="Genomic_DNA"/>
</dbReference>
<evidence type="ECO:0000313" key="2">
    <source>
        <dbReference type="EMBL" id="OTZ66211.1"/>
    </source>
</evidence>
<accession>A0A9X6JI58</accession>
<keyword evidence="1" id="KW-0472">Membrane</keyword>
<proteinExistence type="predicted"/>